<feature type="disulfide bond" evidence="21">
    <location>
        <begin position="840"/>
        <end position="849"/>
    </location>
</feature>
<dbReference type="GO" id="GO:0016477">
    <property type="term" value="P:cell migration"/>
    <property type="evidence" value="ECO:0007669"/>
    <property type="project" value="TreeGrafter"/>
</dbReference>
<feature type="region of interest" description="Disordered" evidence="23">
    <location>
        <begin position="130"/>
        <end position="165"/>
    </location>
</feature>
<dbReference type="PANTHER" id="PTHR10082:SF26">
    <property type="entry name" value="INTEGRIN BETA-5"/>
    <property type="match status" value="1"/>
</dbReference>
<dbReference type="InterPro" id="IPR014836">
    <property type="entry name" value="Integrin_bsu_cyt_dom"/>
</dbReference>
<dbReference type="Gene3D" id="4.10.1240.30">
    <property type="match status" value="1"/>
</dbReference>
<keyword evidence="15 24" id="KW-0472">Membrane</keyword>
<feature type="transmembrane region" description="Helical" evidence="24">
    <location>
        <begin position="1272"/>
        <end position="1294"/>
    </location>
</feature>
<organism evidence="26 27">
    <name type="scientific">Fukomys damarensis</name>
    <name type="common">Damaraland mole rat</name>
    <name type="synonym">Cryptomys damarensis</name>
    <dbReference type="NCBI Taxonomy" id="885580"/>
    <lineage>
        <taxon>Eukaryota</taxon>
        <taxon>Metazoa</taxon>
        <taxon>Chordata</taxon>
        <taxon>Craniata</taxon>
        <taxon>Vertebrata</taxon>
        <taxon>Euteleostomi</taxon>
        <taxon>Mammalia</taxon>
        <taxon>Eutheria</taxon>
        <taxon>Euarchontoglires</taxon>
        <taxon>Glires</taxon>
        <taxon>Rodentia</taxon>
        <taxon>Hystricomorpha</taxon>
        <taxon>Bathyergidae</taxon>
        <taxon>Fukomys</taxon>
    </lineage>
</organism>
<evidence type="ECO:0000256" key="11">
    <source>
        <dbReference type="ARBA" id="ARBA00022842"/>
    </source>
</evidence>
<comment type="similarity">
    <text evidence="2 22">Belongs to the integrin beta chain family.</text>
</comment>
<dbReference type="InterPro" id="IPR018097">
    <property type="entry name" value="EGF_Ca-bd_CS"/>
</dbReference>
<dbReference type="Gene3D" id="1.20.5.100">
    <property type="entry name" value="Cytochrome c1, transmembrane anchor, C-terminal"/>
    <property type="match status" value="1"/>
</dbReference>
<dbReference type="GO" id="GO:0098609">
    <property type="term" value="P:cell-cell adhesion"/>
    <property type="evidence" value="ECO:0007669"/>
    <property type="project" value="TreeGrafter"/>
</dbReference>
<dbReference type="InterPro" id="IPR009030">
    <property type="entry name" value="Growth_fac_rcpt_cys_sf"/>
</dbReference>
<feature type="compositionally biased region" description="Polar residues" evidence="23">
    <location>
        <begin position="443"/>
        <end position="463"/>
    </location>
</feature>
<dbReference type="InterPro" id="IPR002035">
    <property type="entry name" value="VWF_A"/>
</dbReference>
<dbReference type="EMBL" id="KN120547">
    <property type="protein sequence ID" value="KFO38306.1"/>
    <property type="molecule type" value="Genomic_DNA"/>
</dbReference>
<dbReference type="InterPro" id="IPR016201">
    <property type="entry name" value="PSI"/>
</dbReference>
<feature type="region of interest" description="Disordered" evidence="23">
    <location>
        <begin position="430"/>
        <end position="463"/>
    </location>
</feature>
<dbReference type="FunFam" id="2.10.25.10:FF:000075">
    <property type="entry name" value="Integrin beta"/>
    <property type="match status" value="1"/>
</dbReference>
<dbReference type="Gene3D" id="2.10.25.10">
    <property type="entry name" value="Laminin"/>
    <property type="match status" value="6"/>
</dbReference>
<dbReference type="SUPFAM" id="SSF69179">
    <property type="entry name" value="Integrin domains"/>
    <property type="match status" value="1"/>
</dbReference>
<dbReference type="Pfam" id="PF07645">
    <property type="entry name" value="EGF_CA"/>
    <property type="match status" value="1"/>
</dbReference>
<evidence type="ECO:0000313" key="26">
    <source>
        <dbReference type="EMBL" id="KFO38306.1"/>
    </source>
</evidence>
<dbReference type="PROSITE" id="PS52047">
    <property type="entry name" value="I_EGF_2"/>
    <property type="match status" value="4"/>
</dbReference>
<comment type="subcellular location">
    <subcellularLocation>
        <location evidence="1 22">Cell membrane</location>
        <topology evidence="1 22">Single-pass type I membrane protein</topology>
    </subcellularLocation>
</comment>
<dbReference type="PROSITE" id="PS00010">
    <property type="entry name" value="ASX_HYDROXYL"/>
    <property type="match status" value="1"/>
</dbReference>
<dbReference type="CDD" id="cd00054">
    <property type="entry name" value="EGF_CA"/>
    <property type="match status" value="2"/>
</dbReference>
<dbReference type="FunFam" id="3.30.1680.10:FF:000002">
    <property type="entry name" value="Integrin beta"/>
    <property type="match status" value="1"/>
</dbReference>
<dbReference type="GO" id="GO:0005178">
    <property type="term" value="F:integrin binding"/>
    <property type="evidence" value="ECO:0007669"/>
    <property type="project" value="TreeGrafter"/>
</dbReference>
<dbReference type="SUPFAM" id="SSF53300">
    <property type="entry name" value="vWA-like"/>
    <property type="match status" value="1"/>
</dbReference>
<dbReference type="InterPro" id="IPR033760">
    <property type="entry name" value="Integrin_beta_N"/>
</dbReference>
<evidence type="ECO:0000256" key="18">
    <source>
        <dbReference type="ARBA" id="ARBA00023180"/>
    </source>
</evidence>
<feature type="compositionally biased region" description="Low complexity" evidence="23">
    <location>
        <begin position="430"/>
        <end position="442"/>
    </location>
</feature>
<evidence type="ECO:0000256" key="5">
    <source>
        <dbReference type="ARBA" id="ARBA00022553"/>
    </source>
</evidence>
<dbReference type="Gene3D" id="3.40.50.410">
    <property type="entry name" value="von Willebrand factor, type A domain"/>
    <property type="match status" value="1"/>
</dbReference>
<feature type="compositionally biased region" description="Low complexity" evidence="23">
    <location>
        <begin position="533"/>
        <end position="546"/>
    </location>
</feature>
<keyword evidence="16 21" id="KW-1015">Disulfide bond</keyword>
<dbReference type="SMART" id="SM01242">
    <property type="entry name" value="Integrin_B_tail"/>
    <property type="match status" value="1"/>
</dbReference>
<evidence type="ECO:0000256" key="21">
    <source>
        <dbReference type="PROSITE-ProRule" id="PRU00076"/>
    </source>
</evidence>
<feature type="domain" description="EGF-like" evidence="25">
    <location>
        <begin position="852"/>
        <end position="890"/>
    </location>
</feature>
<dbReference type="InterPro" id="IPR015812">
    <property type="entry name" value="Integrin_bsu"/>
</dbReference>
<keyword evidence="9" id="KW-0677">Repeat</keyword>
<dbReference type="Pfam" id="PF23105">
    <property type="entry name" value="EGF_integrin"/>
    <property type="match status" value="1"/>
</dbReference>
<dbReference type="GO" id="GO:0009986">
    <property type="term" value="C:cell surface"/>
    <property type="evidence" value="ECO:0007669"/>
    <property type="project" value="TreeGrafter"/>
</dbReference>
<dbReference type="SMART" id="SM00187">
    <property type="entry name" value="INB"/>
    <property type="match status" value="1"/>
</dbReference>
<dbReference type="Pfam" id="PF00008">
    <property type="entry name" value="EGF"/>
    <property type="match status" value="1"/>
</dbReference>
<dbReference type="GO" id="GO:0033627">
    <property type="term" value="P:cell adhesion mediated by integrin"/>
    <property type="evidence" value="ECO:0007669"/>
    <property type="project" value="TreeGrafter"/>
</dbReference>
<keyword evidence="11" id="KW-0460">Magnesium</keyword>
<feature type="region of interest" description="Disordered" evidence="23">
    <location>
        <begin position="493"/>
        <end position="546"/>
    </location>
</feature>
<feature type="compositionally biased region" description="Polar residues" evidence="23">
    <location>
        <begin position="140"/>
        <end position="165"/>
    </location>
</feature>
<dbReference type="InterPro" id="IPR000742">
    <property type="entry name" value="EGF"/>
</dbReference>
<comment type="caution">
    <text evidence="21">Lacks conserved residue(s) required for the propagation of feature annotation.</text>
</comment>
<dbReference type="GO" id="GO:0034684">
    <property type="term" value="C:integrin alphav-beta5 complex"/>
    <property type="evidence" value="ECO:0007669"/>
    <property type="project" value="UniProtKB-ARBA"/>
</dbReference>
<dbReference type="Pfam" id="PF17205">
    <property type="entry name" value="PSI_integrin"/>
    <property type="match status" value="1"/>
</dbReference>
<dbReference type="SUPFAM" id="SSF69687">
    <property type="entry name" value="Integrin beta tail domain"/>
    <property type="match status" value="1"/>
</dbReference>
<evidence type="ECO:0000256" key="9">
    <source>
        <dbReference type="ARBA" id="ARBA00022737"/>
    </source>
</evidence>
<dbReference type="SMART" id="SM00179">
    <property type="entry name" value="EGF_CA"/>
    <property type="match status" value="2"/>
</dbReference>
<evidence type="ECO:0000256" key="20">
    <source>
        <dbReference type="ARBA" id="ARBA00063697"/>
    </source>
</evidence>
<keyword evidence="17" id="KW-0675">Receptor</keyword>
<dbReference type="InterPro" id="IPR001881">
    <property type="entry name" value="EGF-like_Ca-bd_dom"/>
</dbReference>
<sequence length="2377" mass="257617">MGTNELYCCGGTTSPEVTLMSPGISILDPFPTKSNGPGPHHTLVCMQGPSVAMSLPDALLPTFSSNPIATRNYWPESNTEPHIENIAFYQNPENFSTVDSKEGTLVQISRMSHTSSEAPENLTLLIEKASTEGRKESSSRTDFTVSPTGRSPETATVLTSQDSTLSPGTMKELNFRIFQSPLVRQTKRMHVAHATVADGAPRELQSLTLSLGPANKAVGFPEDSRIAATSATAHSSPSVVELRRNSSITKSPPDEESIKPSTKSEFDITPLKRQHDSLTLEDSAAPGLSSAILESTSRTHPRGFHTLATLTGSGERTLRSLSHMGAVTSAEAGGSAMAPRETEGTSPRGNATNDMGLLSRSTAALPALGVTELSYGQVSGTDTGQRTSSDHTDHTYVSSTFTKGERALLSITDTSSSPDVSETSTSYIKVSDSSYPDYSSSSHVQTKRSNVSSSDGEYAQPSTESLVLHTSNFPSYTPTIKIPNIFVPLGTDTGSVGDSSSSESPLPLPSASQSLQSSSSLPSTRTSTYQLKSTSEVSTTSSSSPSLLSVSLMASTPLSISQATLPHSSSTLVLSRTRETSVTSDQMLTMASSIAVSHSQTADPKNQSTLQQEKIVTGAKSPSLVSLPTESTKAVTKSSLLEVPLPSALTESSTEPALTAMSTSLAHMSPTLTTTTLKASHPPVISPSTLSSTEPLITGPGAILTTAGKQLLPTNPETLVPQISTEGDVITKRNQVHTDATTQLIPLTSIPTSTKELTTKLGVTKEYSTDSPFLGTSPFPKTTDVSTAEMSTPKSPTPTAQSSIQSPMTLSPVNSCATNPCLHDGKCIVDLTSGGYICVCPPSWQGDNCSMDVNECLLNRCPRQATCNNTQGSFICRCPVGYHLEKGICNLVRTFVTEFKLKKQFLNTTLETHSDVHEVENEISQMLNMCFSTLPGYIRSTVHVSSITLFDLNDGIQKFVNSCRSSADICQLLGSQTRVFRAGSLCKRKSPQCDRETSICTDLDGVALCQCKSGYFQFNKMDHSCRAYQLITVVIAAAGGGLLLILGIALIVTCCRKNKNDISKLIFKSGDFQMSPYAEYPKNPRSQEWGREAIEMQENGSTKNLLQMTDVYYSRAQVVPVTPTLGFHNRIRLHPVSYFCQESLSPWCYYESSQGAPLANQAAYLPQAFSKTLFNALTSTSPQQARSASVSVRIVNLFEKNTTENETTIEDKINEANKSSVNILSYSKQEQCEYYGCEDTHQDNCSSSVNCQCKNGLQRPFPQSPFCLKFQLILTIVGTILGVLVLSLVIALVVSMRSKNRKKDIEEQKLMENDFQNLQLQQTGFSNLAAEGSLFPRVKTKEAPKDYQNPYTGHIVPNVFEAGRSDDQSPVCSVRPGDEEFSHPELEIPSPCSVPKLSDQALAHSQQVIGASLPCSEGLNVCTSGSASSCEECLMIHPECAWCSREVFGSSRSVTSRCDLRANLIQNGCGSEIESPTSSTRVLRSLPLSSEGSSGSDVIQMAPQEVAVNLRPGDQTTFRLQVRQVEDYPVDLYYLMDLSLSMKDDLVNIRSLGTTLAEEMRRLTSNFRLGFGSFVDKDISPFSYTAPRYQTNPCTGYKLFPNCVPSFGFRHLLPLTDRVDSFNEEVRKQRVSRNRDAPEGGFDAVLQAAVCKEKIGWRKDALHLLVLTTDDVPHIALDGKLGGLVQPHDGQCHLSDANEYTASDQMDYPSLALLGEKLAENNINLIFAVTKNHYMLYKNFTALIPGTTVEILHGDSRNIIQLIINAYSSIRSKVELSVWDQPEDLNLFFTATCQDGLSYPNQRKCEGLKIGDTASFDVSVEAWSCPSRHTEHTFTLRPVGFRDSLRLVVTYNCTCGCSSGLEPDSTRCSGNGTYVCGLCECNPSYLGTKCECQEGENQSVYQNLCREAEGKPLCSGRGECSCNQCSCFESEFGKIYGPFCECDNFSCARNKGVLCSGHGECHCGECKCHAGYIGDNCNCSTDISTCRTEDGQICSDRGRCSCGHCQCTEPGAFGEMCEKCPTCPDACSTKRDCVECLLLHTRKPDNQTCHHLCKDEVITWVDSIVSDEQEAVLCFYKTAKDCVMMFTYAELPSGKSNLAVLREPECGAAPNAMTILLTAVGSTLLIGILLLGIWKLLVTMHDRREFAKFQSERSRARYEMASNPLYRKPISTHTVDFTFNKFNESYNGCKKIRLLCHVTLESQDTQAASGSPQTQPSTHGRALRQLCMAQGSFWEIFPLLTNGSLGEAKTSGQMGPRLKAVTVTAAGTFQVGSREVRGPDGVHGSLMVSTICGPPLCRPPSDDKAGPELSTAHPEAALGTPEAQFPFPQQGQGPPAQISWALLDTKMKLLPPTTASPGSSIRMDLCSAYTTPGSQGF</sequence>
<dbReference type="InterPro" id="IPR040622">
    <property type="entry name" value="EGF_integrin_1"/>
</dbReference>
<dbReference type="Proteomes" id="UP000028990">
    <property type="component" value="Unassembled WGS sequence"/>
</dbReference>
<dbReference type="FunFam" id="3.40.50.410:FF:000002">
    <property type="entry name" value="Integrin beta"/>
    <property type="match status" value="1"/>
</dbReference>
<dbReference type="SMART" id="SM00181">
    <property type="entry name" value="EGF"/>
    <property type="match status" value="5"/>
</dbReference>
<dbReference type="SUPFAM" id="SSF103575">
    <property type="entry name" value="Plexin repeat"/>
    <property type="match status" value="1"/>
</dbReference>
<dbReference type="Gene3D" id="3.30.1680.10">
    <property type="entry name" value="ligand-binding face of the semaphorins, domain 2"/>
    <property type="match status" value="1"/>
</dbReference>
<feature type="transmembrane region" description="Helical" evidence="24">
    <location>
        <begin position="2112"/>
        <end position="2134"/>
    </location>
</feature>
<dbReference type="SUPFAM" id="SSF57184">
    <property type="entry name" value="Growth factor receptor domain"/>
    <property type="match status" value="1"/>
</dbReference>
<feature type="transmembrane region" description="Helical" evidence="24">
    <location>
        <begin position="1027"/>
        <end position="1055"/>
    </location>
</feature>
<feature type="compositionally biased region" description="Basic and acidic residues" evidence="23">
    <location>
        <begin position="130"/>
        <end position="139"/>
    </location>
</feature>
<evidence type="ECO:0000256" key="3">
    <source>
        <dbReference type="ARBA" id="ARBA00022475"/>
    </source>
</evidence>
<evidence type="ECO:0000256" key="14">
    <source>
        <dbReference type="ARBA" id="ARBA00023037"/>
    </source>
</evidence>
<feature type="disulfide bond" evidence="21">
    <location>
        <begin position="821"/>
        <end position="838"/>
    </location>
</feature>
<dbReference type="STRING" id="885580.ENSFDAP00000002924"/>
<dbReference type="GO" id="GO:0007179">
    <property type="term" value="P:transforming growth factor beta receptor signaling pathway"/>
    <property type="evidence" value="ECO:0007669"/>
    <property type="project" value="TreeGrafter"/>
</dbReference>
<evidence type="ECO:0000259" key="25">
    <source>
        <dbReference type="PROSITE" id="PS50026"/>
    </source>
</evidence>
<feature type="compositionally biased region" description="Polar residues" evidence="23">
    <location>
        <begin position="779"/>
        <end position="805"/>
    </location>
</feature>
<dbReference type="eggNOG" id="ENOG502QPW9">
    <property type="taxonomic scope" value="Eukaryota"/>
</dbReference>
<comment type="subunit">
    <text evidence="20">Heterodimer of an alpha and a beta subunit. Beta-5 (ITGB5) associates with alpha-V (ITGAV). Interacts with MYO10. Interacts with DAB2. Integrin ITGAV:ITGB5 interacts with FBLN5 (via N-terminus). ITGAV:ITGB5 interacts with CCN3. Interacts with tensin TNS3; TNS3 also interacts with PEAK1, thus acting as an adapter molecule to bridge the association of PEAK1 with ITGB5.</text>
</comment>
<evidence type="ECO:0000256" key="17">
    <source>
        <dbReference type="ARBA" id="ARBA00023170"/>
    </source>
</evidence>
<evidence type="ECO:0000256" key="19">
    <source>
        <dbReference type="ARBA" id="ARBA00059582"/>
    </source>
</evidence>
<dbReference type="FunFam" id="2.60.40.1510:FF:000021">
    <property type="entry name" value="Integrin beta"/>
    <property type="match status" value="1"/>
</dbReference>
<dbReference type="FunFam" id="2.10.25.10:FF:000358">
    <property type="entry name" value="protein HEG homolog 1 isoform X1"/>
    <property type="match status" value="1"/>
</dbReference>
<keyword evidence="27" id="KW-1185">Reference proteome</keyword>
<comment type="function">
    <text evidence="19">Integrin alpha-V/beta-5 (ITGAV:ITGB5) is a receptor for fibronectin. It recognizes the sequence R-G-D in its ligand.</text>
</comment>
<evidence type="ECO:0000256" key="6">
    <source>
        <dbReference type="ARBA" id="ARBA00022692"/>
    </source>
</evidence>
<keyword evidence="3" id="KW-1003">Cell membrane</keyword>
<feature type="compositionally biased region" description="Polar residues" evidence="23">
    <location>
        <begin position="376"/>
        <end position="387"/>
    </location>
</feature>
<evidence type="ECO:0000256" key="22">
    <source>
        <dbReference type="RuleBase" id="RU000633"/>
    </source>
</evidence>
<dbReference type="FunFam" id="2.10.25.10:FF:000258">
    <property type="entry name" value="Integrin beta"/>
    <property type="match status" value="1"/>
</dbReference>
<dbReference type="Gene3D" id="2.60.40.1510">
    <property type="entry name" value="ntegrin, alpha v. Chain A, domain 3"/>
    <property type="match status" value="1"/>
</dbReference>
<dbReference type="Pfam" id="PF07965">
    <property type="entry name" value="Integrin_B_tail"/>
    <property type="match status" value="1"/>
</dbReference>
<reference evidence="26 27" key="1">
    <citation type="submission" date="2013-11" db="EMBL/GenBank/DDBJ databases">
        <title>The Damaraland mole rat (Fukomys damarensis) genome and evolution of African mole rats.</title>
        <authorList>
            <person name="Gladyshev V.N."/>
            <person name="Fang X."/>
        </authorList>
    </citation>
    <scope>NUCLEOTIDE SEQUENCE [LARGE SCALE GENOMIC DNA]</scope>
    <source>
        <tissue evidence="26">Liver</tissue>
    </source>
</reference>
<dbReference type="InterPro" id="IPR036349">
    <property type="entry name" value="Integrin_bsu_tail_dom_sf"/>
</dbReference>
<dbReference type="InterPro" id="IPR057073">
    <property type="entry name" value="EGF_integrin_2"/>
</dbReference>
<dbReference type="PROSITE" id="PS01186">
    <property type="entry name" value="EGF_2"/>
    <property type="match status" value="1"/>
</dbReference>
<dbReference type="PANTHER" id="PTHR10082">
    <property type="entry name" value="INTEGRIN BETA SUBUNIT"/>
    <property type="match status" value="1"/>
</dbReference>
<dbReference type="InterPro" id="IPR049883">
    <property type="entry name" value="NOTCH1_EGF-like"/>
</dbReference>
<evidence type="ECO:0000256" key="1">
    <source>
        <dbReference type="ARBA" id="ARBA00004251"/>
    </source>
</evidence>
<dbReference type="FunFam" id="2.10.25.10:FF:000610">
    <property type="entry name" value="protein HEG homolog 1 isoform X1"/>
    <property type="match status" value="1"/>
</dbReference>
<dbReference type="InterPro" id="IPR000152">
    <property type="entry name" value="EGF-type_Asp/Asn_hydroxyl_site"/>
</dbReference>
<feature type="region of interest" description="Disordered" evidence="23">
    <location>
        <begin position="229"/>
        <end position="270"/>
    </location>
</feature>
<feature type="compositionally biased region" description="Basic and acidic residues" evidence="23">
    <location>
        <begin position="252"/>
        <end position="266"/>
    </location>
</feature>
<dbReference type="GO" id="GO:0007160">
    <property type="term" value="P:cell-matrix adhesion"/>
    <property type="evidence" value="ECO:0007669"/>
    <property type="project" value="TreeGrafter"/>
</dbReference>
<feature type="region of interest" description="Disordered" evidence="23">
    <location>
        <begin position="376"/>
        <end position="396"/>
    </location>
</feature>
<keyword evidence="13 24" id="KW-1133">Transmembrane helix</keyword>
<evidence type="ECO:0000256" key="8">
    <source>
        <dbReference type="ARBA" id="ARBA00022729"/>
    </source>
</evidence>
<proteinExistence type="inferred from homology"/>
<keyword evidence="12 22" id="KW-0130">Cell adhesion</keyword>
<dbReference type="InterPro" id="IPR032695">
    <property type="entry name" value="Integrin_dom_sf"/>
</dbReference>
<evidence type="ECO:0000256" key="24">
    <source>
        <dbReference type="SAM" id="Phobius"/>
    </source>
</evidence>
<dbReference type="FunFam" id="4.10.1240.30:FF:000001">
    <property type="entry name" value="Integrin beta"/>
    <property type="match status" value="1"/>
</dbReference>
<dbReference type="PRINTS" id="PR01186">
    <property type="entry name" value="INTEGRINB"/>
</dbReference>
<dbReference type="Pfam" id="PF08725">
    <property type="entry name" value="Integrin_b_cyt"/>
    <property type="match status" value="1"/>
</dbReference>
<feature type="region of interest" description="Disordered" evidence="23">
    <location>
        <begin position="330"/>
        <end position="355"/>
    </location>
</feature>
<dbReference type="InterPro" id="IPR012896">
    <property type="entry name" value="Integrin_bsu_tail"/>
</dbReference>
<dbReference type="GO" id="GO:0007229">
    <property type="term" value="P:integrin-mediated signaling pathway"/>
    <property type="evidence" value="ECO:0007669"/>
    <property type="project" value="UniProtKB-KW"/>
</dbReference>
<evidence type="ECO:0000256" key="13">
    <source>
        <dbReference type="ARBA" id="ARBA00022989"/>
    </source>
</evidence>
<keyword evidence="10" id="KW-0106">Calcium</keyword>
<dbReference type="GO" id="GO:0005509">
    <property type="term" value="F:calcium ion binding"/>
    <property type="evidence" value="ECO:0007669"/>
    <property type="project" value="InterPro"/>
</dbReference>
<evidence type="ECO:0000256" key="16">
    <source>
        <dbReference type="ARBA" id="ARBA00023157"/>
    </source>
</evidence>
<dbReference type="SMART" id="SM00327">
    <property type="entry name" value="VWA"/>
    <property type="match status" value="1"/>
</dbReference>
<evidence type="ECO:0000256" key="15">
    <source>
        <dbReference type="ARBA" id="ARBA00023136"/>
    </source>
</evidence>
<dbReference type="PROSITE" id="PS50026">
    <property type="entry name" value="EGF_3"/>
    <property type="match status" value="2"/>
</dbReference>
<keyword evidence="7" id="KW-0479">Metal-binding</keyword>
<dbReference type="Pfam" id="PF00362">
    <property type="entry name" value="Integrin_beta"/>
    <property type="match status" value="1"/>
</dbReference>
<dbReference type="SMART" id="SM00423">
    <property type="entry name" value="PSI"/>
    <property type="match status" value="1"/>
</dbReference>
<feature type="domain" description="EGF-like" evidence="25">
    <location>
        <begin position="812"/>
        <end position="850"/>
    </location>
</feature>
<dbReference type="PROSITE" id="PS01187">
    <property type="entry name" value="EGF_CA"/>
    <property type="match status" value="1"/>
</dbReference>
<accession>A0A091ERC0</accession>
<name>A0A091ERC0_FUKDA</name>
<feature type="region of interest" description="Disordered" evidence="23">
    <location>
        <begin position="772"/>
        <end position="805"/>
    </location>
</feature>
<dbReference type="GO" id="GO:0043149">
    <property type="term" value="P:stress fiber assembly"/>
    <property type="evidence" value="ECO:0007669"/>
    <property type="project" value="UniProtKB-ARBA"/>
</dbReference>
<keyword evidence="8" id="KW-0732">Signal</keyword>
<evidence type="ECO:0000256" key="2">
    <source>
        <dbReference type="ARBA" id="ARBA00007449"/>
    </source>
</evidence>
<feature type="compositionally biased region" description="Polar residues" evidence="23">
    <location>
        <begin position="344"/>
        <end position="353"/>
    </location>
</feature>
<keyword evidence="5" id="KW-0597">Phosphoprotein</keyword>
<keyword evidence="18" id="KW-0325">Glycoprotein</keyword>
<dbReference type="InterPro" id="IPR036465">
    <property type="entry name" value="vWFA_dom_sf"/>
</dbReference>
<keyword evidence="4 21" id="KW-0245">EGF-like domain</keyword>
<keyword evidence="6 22" id="KW-0812">Transmembrane</keyword>
<gene>
    <name evidence="26" type="ORF">H920_00258</name>
</gene>
<dbReference type="Pfam" id="PF18372">
    <property type="entry name" value="I-EGF_1"/>
    <property type="match status" value="1"/>
</dbReference>
<evidence type="ECO:0000256" key="23">
    <source>
        <dbReference type="SAM" id="MobiDB-lite"/>
    </source>
</evidence>
<evidence type="ECO:0000313" key="27">
    <source>
        <dbReference type="Proteomes" id="UP000028990"/>
    </source>
</evidence>
<evidence type="ECO:0000256" key="4">
    <source>
        <dbReference type="ARBA" id="ARBA00022536"/>
    </source>
</evidence>
<dbReference type="SUPFAM" id="SSF57196">
    <property type="entry name" value="EGF/Laminin"/>
    <property type="match status" value="2"/>
</dbReference>
<evidence type="ECO:0000256" key="7">
    <source>
        <dbReference type="ARBA" id="ARBA00022723"/>
    </source>
</evidence>
<feature type="compositionally biased region" description="Low complexity" evidence="23">
    <location>
        <begin position="229"/>
        <end position="238"/>
    </location>
</feature>
<dbReference type="FunFam" id="1.20.5.100:FF:000006">
    <property type="entry name" value="Integrin beta"/>
    <property type="match status" value="1"/>
</dbReference>
<dbReference type="InterPro" id="IPR002369">
    <property type="entry name" value="Integrin_bsu_VWA"/>
</dbReference>
<dbReference type="PROSITE" id="PS00022">
    <property type="entry name" value="EGF_1"/>
    <property type="match status" value="1"/>
</dbReference>
<evidence type="ECO:0000256" key="12">
    <source>
        <dbReference type="ARBA" id="ARBA00022889"/>
    </source>
</evidence>
<keyword evidence="14 22" id="KW-0401">Integrin</keyword>
<feature type="compositionally biased region" description="Low complexity" evidence="23">
    <location>
        <begin position="499"/>
        <end position="523"/>
    </location>
</feature>
<evidence type="ECO:0000256" key="10">
    <source>
        <dbReference type="ARBA" id="ARBA00022837"/>
    </source>
</evidence>
<protein>
    <recommendedName>
        <fullName evidence="22">Integrin beta</fullName>
    </recommendedName>
</protein>
<dbReference type="GO" id="GO:0005925">
    <property type="term" value="C:focal adhesion"/>
    <property type="evidence" value="ECO:0007669"/>
    <property type="project" value="TreeGrafter"/>
</dbReference>
<dbReference type="SMART" id="SM01241">
    <property type="entry name" value="Integrin_b_cyt"/>
    <property type="match status" value="1"/>
</dbReference>
<dbReference type="FunFam" id="2.10.25.10:FF:000043">
    <property type="entry name" value="Integrin beta"/>
    <property type="match status" value="1"/>
</dbReference>